<dbReference type="Gene3D" id="2.120.10.30">
    <property type="entry name" value="TolB, C-terminal domain"/>
    <property type="match status" value="1"/>
</dbReference>
<evidence type="ECO:0000259" key="5">
    <source>
        <dbReference type="PROSITE" id="PS51007"/>
    </source>
</evidence>
<dbReference type="Pfam" id="PF00034">
    <property type="entry name" value="Cytochrom_C"/>
    <property type="match status" value="1"/>
</dbReference>
<keyword evidence="7" id="KW-1185">Reference proteome</keyword>
<dbReference type="InterPro" id="IPR009056">
    <property type="entry name" value="Cyt_c-like_dom"/>
</dbReference>
<dbReference type="InterPro" id="IPR036514">
    <property type="entry name" value="SGNH_hydro_sf"/>
</dbReference>
<dbReference type="SUPFAM" id="SSF63829">
    <property type="entry name" value="Calcium-dependent phosphotriesterase"/>
    <property type="match status" value="1"/>
</dbReference>
<dbReference type="Gene3D" id="1.10.760.10">
    <property type="entry name" value="Cytochrome c-like domain"/>
    <property type="match status" value="1"/>
</dbReference>
<dbReference type="InterPro" id="IPR011989">
    <property type="entry name" value="ARM-like"/>
</dbReference>
<dbReference type="Pfam" id="PF23500">
    <property type="entry name" value="DUF7133"/>
    <property type="match status" value="1"/>
</dbReference>
<keyword evidence="3 4" id="KW-0408">Iron</keyword>
<keyword evidence="1 4" id="KW-0349">Heme</keyword>
<dbReference type="InterPro" id="IPR016024">
    <property type="entry name" value="ARM-type_fold"/>
</dbReference>
<dbReference type="Gene3D" id="1.25.10.10">
    <property type="entry name" value="Leucine-rich Repeat Variant"/>
    <property type="match status" value="1"/>
</dbReference>
<dbReference type="InterPro" id="IPR013428">
    <property type="entry name" value="Membrane-bound_put_N"/>
</dbReference>
<evidence type="ECO:0000256" key="3">
    <source>
        <dbReference type="ARBA" id="ARBA00023004"/>
    </source>
</evidence>
<dbReference type="PROSITE" id="PS51007">
    <property type="entry name" value="CYTC"/>
    <property type="match status" value="1"/>
</dbReference>
<dbReference type="SUPFAM" id="SSF52266">
    <property type="entry name" value="SGNH hydrolase"/>
    <property type="match status" value="1"/>
</dbReference>
<evidence type="ECO:0000256" key="1">
    <source>
        <dbReference type="ARBA" id="ARBA00022617"/>
    </source>
</evidence>
<dbReference type="GO" id="GO:0016788">
    <property type="term" value="F:hydrolase activity, acting on ester bonds"/>
    <property type="evidence" value="ECO:0007669"/>
    <property type="project" value="UniProtKB-ARBA"/>
</dbReference>
<dbReference type="EMBL" id="CP040710">
    <property type="protein sequence ID" value="QCX00529.1"/>
    <property type="molecule type" value="Genomic_DNA"/>
</dbReference>
<dbReference type="GO" id="GO:0020037">
    <property type="term" value="F:heme binding"/>
    <property type="evidence" value="ECO:0007669"/>
    <property type="project" value="InterPro"/>
</dbReference>
<sequence>MSQKLLMHRPQLGILLLSSIFAFLGCSEEKTGLVEIQKDSSIVLIGNNLGSRMMNYGSFETELHLRYPDSTLHIRNLCDGGDTPGFRPHSGRNVPWAFEGAEKFQTELAQNSGSEGVFETPDQWLERLKADVVIAFFGYNESFAGDKGIDDYKNELKAFISHTRSQQYNSSTAPELILVSPIAYEDLSATYDLPDGKTQNRNLALYTSAMAEVCKDQNVDFVDVFHPSQEWFSENGPLTSDGFQLNENGYERLAQFLADRIFGEAAGLDSQKRADLKAAVKQKNFYWHNDYKIPNGVHVFGRRFAPYGQDNYPFEIEKIRQLTKIRDTLIWRTAQGKSFDLKAADANTTELPPVTTNYNLGNSDVSSNYLYGEAALESFELPEGYQIELFASESEFPDLANPVQISFDNKGRLWVAAMPSYPHHRPGDPPPNDKLLILEDTDGDGAADKQTTFADGLHLPIGFEIAPEGVYVSQGTNLKLLKDTNGDDKADIEEIILSGFDDHDTHHAISAFCADPSGAFYMAEGVFLHTNVETPYGPVRGTNGGFYRYAPQQKKLERVAQVSIPNPWGIAFDAWGQDFFLQTSGTKMNWMMPSTMKSIYGVATPLTEDLIEKKHQVRPTSGLEFVSSRHFPDEVQGDILLGNTIGFLGLKQHQINEEGTGYTTKHRQDLLTSSDANFRPVDIEFAPDGSLYLADWHNILVGHMQHNARDPLRDHSHGRIYRITYPSRPLVQRAFITGASIEILLDNLKLPEYRSRYRSRRELRARDAEKVSEAITSWCQNLDKTQSAYEHHLLEALWVSWGINKIDTELLQQLLAANDHRVRSAAVRALRYNYSRTDNSPSLFANSASDPHGRVRLEAIVASTWLAPEIGGKILDEAEKHPLDKWMIEAYDFARTRLSGATMSDNPVKLVASHLKGDDYEKFVKGKAIYETEGYCITCHQESGGGLQAGGYPTLVDQSWVLGSEERLIKLTLNGIYGPMDVMGIHYEGQVPMLAFRNILNDDEIAAVLTYVRNAFGNKASVIESETVKRVRAETEDKDGYWTADELLKQHPDK</sequence>
<dbReference type="PANTHER" id="PTHR33546:SF1">
    <property type="entry name" value="LARGE, MULTIFUNCTIONAL SECRETED PROTEIN"/>
    <property type="match status" value="1"/>
</dbReference>
<evidence type="ECO:0000313" key="7">
    <source>
        <dbReference type="Proteomes" id="UP000310017"/>
    </source>
</evidence>
<dbReference type="OrthoDB" id="9812332at2"/>
<dbReference type="InterPro" id="IPR011042">
    <property type="entry name" value="6-blade_b-propeller_TolB-like"/>
</dbReference>
<dbReference type="Gene3D" id="3.40.50.1110">
    <property type="entry name" value="SGNH hydrolase"/>
    <property type="match status" value="1"/>
</dbReference>
<dbReference type="GO" id="GO:0046872">
    <property type="term" value="F:metal ion binding"/>
    <property type="evidence" value="ECO:0007669"/>
    <property type="project" value="UniProtKB-KW"/>
</dbReference>
<dbReference type="AlphaFoldDB" id="A0A5B7ST73"/>
<organism evidence="6 7">
    <name type="scientific">Aggregatimonas sangjinii</name>
    <dbReference type="NCBI Taxonomy" id="2583587"/>
    <lineage>
        <taxon>Bacteria</taxon>
        <taxon>Pseudomonadati</taxon>
        <taxon>Bacteroidota</taxon>
        <taxon>Flavobacteriia</taxon>
        <taxon>Flavobacteriales</taxon>
        <taxon>Flavobacteriaceae</taxon>
        <taxon>Aggregatimonas</taxon>
    </lineage>
</organism>
<keyword evidence="2 4" id="KW-0479">Metal-binding</keyword>
<dbReference type="CDD" id="cd01834">
    <property type="entry name" value="SGNH_hydrolase_like_2"/>
    <property type="match status" value="1"/>
</dbReference>
<feature type="domain" description="Cytochrome c" evidence="5">
    <location>
        <begin position="921"/>
        <end position="1016"/>
    </location>
</feature>
<name>A0A5B7ST73_9FLAO</name>
<proteinExistence type="predicted"/>
<dbReference type="PROSITE" id="PS51257">
    <property type="entry name" value="PROKAR_LIPOPROTEIN"/>
    <property type="match status" value="1"/>
</dbReference>
<dbReference type="Pfam" id="PF13472">
    <property type="entry name" value="Lipase_GDSL_2"/>
    <property type="match status" value="1"/>
</dbReference>
<accession>A0A5B7ST73</accession>
<dbReference type="PANTHER" id="PTHR33546">
    <property type="entry name" value="LARGE, MULTIFUNCTIONAL SECRETED PROTEIN-RELATED"/>
    <property type="match status" value="1"/>
</dbReference>
<dbReference type="NCBIfam" id="TIGR02604">
    <property type="entry name" value="Piru_Ver_Nterm"/>
    <property type="match status" value="1"/>
</dbReference>
<dbReference type="Proteomes" id="UP000310017">
    <property type="component" value="Chromosome"/>
</dbReference>
<gene>
    <name evidence="6" type="ORF">FGM00_10535</name>
</gene>
<dbReference type="RefSeq" id="WP_138852874.1">
    <property type="nucleotide sequence ID" value="NZ_CP040710.1"/>
</dbReference>
<dbReference type="InterPro" id="IPR036909">
    <property type="entry name" value="Cyt_c-like_dom_sf"/>
</dbReference>
<evidence type="ECO:0000256" key="2">
    <source>
        <dbReference type="ARBA" id="ARBA00022723"/>
    </source>
</evidence>
<dbReference type="InterPro" id="IPR055557">
    <property type="entry name" value="DUF7133"/>
</dbReference>
<dbReference type="KEGG" id="asag:FGM00_10535"/>
<dbReference type="SUPFAM" id="SSF46626">
    <property type="entry name" value="Cytochrome c"/>
    <property type="match status" value="1"/>
</dbReference>
<dbReference type="GO" id="GO:0009055">
    <property type="term" value="F:electron transfer activity"/>
    <property type="evidence" value="ECO:0007669"/>
    <property type="project" value="InterPro"/>
</dbReference>
<reference evidence="6 7" key="1">
    <citation type="submission" date="2019-05" db="EMBL/GenBank/DDBJ databases">
        <title>Genome sequencing of F202Z8.</title>
        <authorList>
            <person name="Kwon Y.M."/>
        </authorList>
    </citation>
    <scope>NUCLEOTIDE SEQUENCE [LARGE SCALE GENOMIC DNA]</scope>
    <source>
        <strain evidence="6 7">F202Z8</strain>
    </source>
</reference>
<dbReference type="SUPFAM" id="SSF48371">
    <property type="entry name" value="ARM repeat"/>
    <property type="match status" value="1"/>
</dbReference>
<protein>
    <submittedName>
        <fullName evidence="6">C-type cytochrome</fullName>
    </submittedName>
</protein>
<evidence type="ECO:0000256" key="4">
    <source>
        <dbReference type="PROSITE-ProRule" id="PRU00433"/>
    </source>
</evidence>
<dbReference type="InterPro" id="IPR013830">
    <property type="entry name" value="SGNH_hydro"/>
</dbReference>
<evidence type="ECO:0000313" key="6">
    <source>
        <dbReference type="EMBL" id="QCX00529.1"/>
    </source>
</evidence>